<evidence type="ECO:0000256" key="9">
    <source>
        <dbReference type="SAM" id="SignalP"/>
    </source>
</evidence>
<dbReference type="InterPro" id="IPR006680">
    <property type="entry name" value="Amidohydro-rel"/>
</dbReference>
<dbReference type="AlphaFoldDB" id="A0AAN6MSL0"/>
<dbReference type="EC" id="4.1.1.52" evidence="7"/>
<dbReference type="InterPro" id="IPR032465">
    <property type="entry name" value="ACMSD"/>
</dbReference>
<keyword evidence="4" id="KW-0862">Zinc</keyword>
<evidence type="ECO:0000259" key="10">
    <source>
        <dbReference type="Pfam" id="PF04909"/>
    </source>
</evidence>
<dbReference type="Pfam" id="PF04909">
    <property type="entry name" value="Amidohydro_2"/>
    <property type="match status" value="1"/>
</dbReference>
<evidence type="ECO:0000256" key="7">
    <source>
        <dbReference type="ARBA" id="ARBA00038889"/>
    </source>
</evidence>
<comment type="similarity">
    <text evidence="1">Belongs to the metallo-dependent hydrolases superfamily. ACMSD family.</text>
</comment>
<dbReference type="GO" id="GO:0047596">
    <property type="term" value="F:6-methylsalicylate decarboxylase activity"/>
    <property type="evidence" value="ECO:0007669"/>
    <property type="project" value="UniProtKB-EC"/>
</dbReference>
<dbReference type="Gene3D" id="3.20.20.140">
    <property type="entry name" value="Metal-dependent hydrolases"/>
    <property type="match status" value="1"/>
</dbReference>
<dbReference type="SUPFAM" id="SSF51556">
    <property type="entry name" value="Metallo-dependent hydrolases"/>
    <property type="match status" value="1"/>
</dbReference>
<dbReference type="GO" id="GO:0005829">
    <property type="term" value="C:cytosol"/>
    <property type="evidence" value="ECO:0007669"/>
    <property type="project" value="TreeGrafter"/>
</dbReference>
<gene>
    <name evidence="11" type="ORF">C8A05DRAFT_42036</name>
</gene>
<feature type="chain" id="PRO_5042939268" description="6-methylsalicylate decarboxylase" evidence="9">
    <location>
        <begin position="20"/>
        <end position="362"/>
    </location>
</feature>
<dbReference type="Proteomes" id="UP001303889">
    <property type="component" value="Unassembled WGS sequence"/>
</dbReference>
<keyword evidence="5 8" id="KW-0456">Lyase</keyword>
<proteinExistence type="inferred from homology"/>
<dbReference type="GO" id="GO:0046872">
    <property type="term" value="F:metal ion binding"/>
    <property type="evidence" value="ECO:0007669"/>
    <property type="project" value="UniProtKB-KW"/>
</dbReference>
<keyword evidence="12" id="KW-1185">Reference proteome</keyword>
<dbReference type="PANTHER" id="PTHR21240">
    <property type="entry name" value="2-AMINO-3-CARBOXYLMUCONATE-6-SEMIALDEHYDE DECARBOXYLASE"/>
    <property type="match status" value="1"/>
</dbReference>
<evidence type="ECO:0000256" key="4">
    <source>
        <dbReference type="ARBA" id="ARBA00022833"/>
    </source>
</evidence>
<dbReference type="EMBL" id="MU855376">
    <property type="protein sequence ID" value="KAK3904977.1"/>
    <property type="molecule type" value="Genomic_DNA"/>
</dbReference>
<dbReference type="InterPro" id="IPR032466">
    <property type="entry name" value="Metal_Hydrolase"/>
</dbReference>
<evidence type="ECO:0000256" key="3">
    <source>
        <dbReference type="ARBA" id="ARBA00022793"/>
    </source>
</evidence>
<keyword evidence="3 8" id="KW-0210">Decarboxylase</keyword>
<evidence type="ECO:0000256" key="6">
    <source>
        <dbReference type="ARBA" id="ARBA00036832"/>
    </source>
</evidence>
<feature type="domain" description="Amidohydrolase-related" evidence="10">
    <location>
        <begin position="23"/>
        <end position="308"/>
    </location>
</feature>
<dbReference type="GO" id="GO:0019748">
    <property type="term" value="P:secondary metabolic process"/>
    <property type="evidence" value="ECO:0007669"/>
    <property type="project" value="TreeGrafter"/>
</dbReference>
<evidence type="ECO:0000256" key="2">
    <source>
        <dbReference type="ARBA" id="ARBA00022723"/>
    </source>
</evidence>
<accession>A0AAN6MSL0</accession>
<keyword evidence="2" id="KW-0479">Metal-binding</keyword>
<reference evidence="11" key="2">
    <citation type="submission" date="2023-05" db="EMBL/GenBank/DDBJ databases">
        <authorList>
            <consortium name="Lawrence Berkeley National Laboratory"/>
            <person name="Steindorff A."/>
            <person name="Hensen N."/>
            <person name="Bonometti L."/>
            <person name="Westerberg I."/>
            <person name="Brannstrom I.O."/>
            <person name="Guillou S."/>
            <person name="Cros-Aarteil S."/>
            <person name="Calhoun S."/>
            <person name="Haridas S."/>
            <person name="Kuo A."/>
            <person name="Mondo S."/>
            <person name="Pangilinan J."/>
            <person name="Riley R."/>
            <person name="Labutti K."/>
            <person name="Andreopoulos B."/>
            <person name="Lipzen A."/>
            <person name="Chen C."/>
            <person name="Yanf M."/>
            <person name="Daum C."/>
            <person name="Ng V."/>
            <person name="Clum A."/>
            <person name="Ohm R."/>
            <person name="Martin F."/>
            <person name="Silar P."/>
            <person name="Natvig D."/>
            <person name="Lalanne C."/>
            <person name="Gautier V."/>
            <person name="Ament-Velasquez S.L."/>
            <person name="Kruys A."/>
            <person name="Hutchinson M.I."/>
            <person name="Powell A.J."/>
            <person name="Barry K."/>
            <person name="Miller A.N."/>
            <person name="Grigoriev I.V."/>
            <person name="Debuchy R."/>
            <person name="Gladieux P."/>
            <person name="Thoren M.H."/>
            <person name="Johannesson H."/>
        </authorList>
    </citation>
    <scope>NUCLEOTIDE SEQUENCE</scope>
    <source>
        <strain evidence="11">CBS 103.79</strain>
    </source>
</reference>
<evidence type="ECO:0000313" key="11">
    <source>
        <dbReference type="EMBL" id="KAK3904977.1"/>
    </source>
</evidence>
<evidence type="ECO:0000256" key="1">
    <source>
        <dbReference type="ARBA" id="ARBA00005871"/>
    </source>
</evidence>
<comment type="caution">
    <text evidence="11">The sequence shown here is derived from an EMBL/GenBank/DDBJ whole genome shotgun (WGS) entry which is preliminary data.</text>
</comment>
<organism evidence="11 12">
    <name type="scientific">Staphylotrichum tortipilum</name>
    <dbReference type="NCBI Taxonomy" id="2831512"/>
    <lineage>
        <taxon>Eukaryota</taxon>
        <taxon>Fungi</taxon>
        <taxon>Dikarya</taxon>
        <taxon>Ascomycota</taxon>
        <taxon>Pezizomycotina</taxon>
        <taxon>Sordariomycetes</taxon>
        <taxon>Sordariomycetidae</taxon>
        <taxon>Sordariales</taxon>
        <taxon>Chaetomiaceae</taxon>
        <taxon>Staphylotrichum</taxon>
    </lineage>
</organism>
<name>A0AAN6MSL0_9PEZI</name>
<reference evidence="11" key="1">
    <citation type="journal article" date="2023" name="Mol. Phylogenet. Evol.">
        <title>Genome-scale phylogeny and comparative genomics of the fungal order Sordariales.</title>
        <authorList>
            <person name="Hensen N."/>
            <person name="Bonometti L."/>
            <person name="Westerberg I."/>
            <person name="Brannstrom I.O."/>
            <person name="Guillou S."/>
            <person name="Cros-Aarteil S."/>
            <person name="Calhoun S."/>
            <person name="Haridas S."/>
            <person name="Kuo A."/>
            <person name="Mondo S."/>
            <person name="Pangilinan J."/>
            <person name="Riley R."/>
            <person name="LaButti K."/>
            <person name="Andreopoulos B."/>
            <person name="Lipzen A."/>
            <person name="Chen C."/>
            <person name="Yan M."/>
            <person name="Daum C."/>
            <person name="Ng V."/>
            <person name="Clum A."/>
            <person name="Steindorff A."/>
            <person name="Ohm R.A."/>
            <person name="Martin F."/>
            <person name="Silar P."/>
            <person name="Natvig D.O."/>
            <person name="Lalanne C."/>
            <person name="Gautier V."/>
            <person name="Ament-Velasquez S.L."/>
            <person name="Kruys A."/>
            <person name="Hutchinson M.I."/>
            <person name="Powell A.J."/>
            <person name="Barry K."/>
            <person name="Miller A.N."/>
            <person name="Grigoriev I.V."/>
            <person name="Debuchy R."/>
            <person name="Gladieux P."/>
            <person name="Hiltunen Thoren M."/>
            <person name="Johannesson H."/>
        </authorList>
    </citation>
    <scope>NUCLEOTIDE SEQUENCE</scope>
    <source>
        <strain evidence="11">CBS 103.79</strain>
    </source>
</reference>
<protein>
    <recommendedName>
        <fullName evidence="7">6-methylsalicylate decarboxylase</fullName>
        <ecNumber evidence="7">4.1.1.52</ecNumber>
    </recommendedName>
</protein>
<evidence type="ECO:0000256" key="8">
    <source>
        <dbReference type="RuleBase" id="RU366045"/>
    </source>
</evidence>
<keyword evidence="9" id="KW-0732">Signal</keyword>
<sequence length="362" mass="38815">MTALCRYLAVAATFTSALAAQRIDTHIHALPPAYVKAVEAAGGDPSGYPSPNWTLEATIESMDLFETSVGILSLSTPGVPIAGTGEAARKLARELNDYFGAATTSASYANRLGFFGVLPDWQDVNGTLRELDYLYQEQKLCSGVTAYTTYGDKLPGDAAFAPIWARLQQYKALVFLHPGVLAVEPRFVGSGLLPQPIVDYPIATTRAAVDLVVTQTLRRCPNVDVILSHAGGALPFLVERAIGSLAVPEIAAKLTGGFDMAAARSDFARFYYDIALSTSDAQLHGLLDVADPERILFGSDFPYAPQFAINALMARYAAFVAKDPRGDKVSPEKLRANSLKVLRKHAIGKNAGKCKPGFENSL</sequence>
<comment type="catalytic activity">
    <reaction evidence="6">
        <text>6-methylsalicylate + H(+) = 3-methylphenol + CO2</text>
        <dbReference type="Rhea" id="RHEA:23112"/>
        <dbReference type="ChEBI" id="CHEBI:15378"/>
        <dbReference type="ChEBI" id="CHEBI:16526"/>
        <dbReference type="ChEBI" id="CHEBI:17231"/>
        <dbReference type="ChEBI" id="CHEBI:36658"/>
        <dbReference type="EC" id="4.1.1.52"/>
    </reaction>
    <physiologicalReaction direction="left-to-right" evidence="6">
        <dbReference type="Rhea" id="RHEA:23113"/>
    </physiologicalReaction>
</comment>
<evidence type="ECO:0000256" key="5">
    <source>
        <dbReference type="ARBA" id="ARBA00023239"/>
    </source>
</evidence>
<dbReference type="PANTHER" id="PTHR21240:SF29">
    <property type="entry name" value="AMIDOHYDROLASE-RELATED DOMAIN-CONTAINING PROTEIN"/>
    <property type="match status" value="1"/>
</dbReference>
<feature type="signal peptide" evidence="9">
    <location>
        <begin position="1"/>
        <end position="19"/>
    </location>
</feature>
<evidence type="ECO:0000313" key="12">
    <source>
        <dbReference type="Proteomes" id="UP001303889"/>
    </source>
</evidence>
<dbReference type="GO" id="GO:0016787">
    <property type="term" value="F:hydrolase activity"/>
    <property type="evidence" value="ECO:0007669"/>
    <property type="project" value="InterPro"/>
</dbReference>